<gene>
    <name evidence="1" type="ORF">J2W31_003348</name>
</gene>
<sequence length="87" mass="9775">MKTYAIPSVQSEFKLREKAEQVVGEEKSLSHSVEAAVRNCFLLRKGEAEFVARGMKSLASARRSGEYVNASEVMRRLKAKLESAKRN</sequence>
<evidence type="ECO:0000313" key="1">
    <source>
        <dbReference type="EMBL" id="MDP9894225.1"/>
    </source>
</evidence>
<dbReference type="EMBL" id="JAUSRD010000007">
    <property type="protein sequence ID" value="MDP9894225.1"/>
    <property type="molecule type" value="Genomic_DNA"/>
</dbReference>
<evidence type="ECO:0008006" key="3">
    <source>
        <dbReference type="Google" id="ProtNLM"/>
    </source>
</evidence>
<comment type="caution">
    <text evidence="1">The sequence shown here is derived from an EMBL/GenBank/DDBJ whole genome shotgun (WGS) entry which is preliminary data.</text>
</comment>
<reference evidence="1" key="1">
    <citation type="submission" date="2023-07" db="EMBL/GenBank/DDBJ databases">
        <title>Sorghum-associated microbial communities from plants grown in Nebraska, USA.</title>
        <authorList>
            <person name="Schachtman D."/>
        </authorList>
    </citation>
    <scope>NUCLEOTIDE SEQUENCE</scope>
    <source>
        <strain evidence="1">DS3754</strain>
    </source>
</reference>
<organism evidence="1 2">
    <name type="scientific">Variovorax boronicumulans</name>
    <dbReference type="NCBI Taxonomy" id="436515"/>
    <lineage>
        <taxon>Bacteria</taxon>
        <taxon>Pseudomonadati</taxon>
        <taxon>Pseudomonadota</taxon>
        <taxon>Betaproteobacteria</taxon>
        <taxon>Burkholderiales</taxon>
        <taxon>Comamonadaceae</taxon>
        <taxon>Variovorax</taxon>
    </lineage>
</organism>
<name>A0AAW8CZC1_9BURK</name>
<dbReference type="Proteomes" id="UP001242045">
    <property type="component" value="Unassembled WGS sequence"/>
</dbReference>
<proteinExistence type="predicted"/>
<protein>
    <recommendedName>
        <fullName evidence="3">Prevent-host-death protein</fullName>
    </recommendedName>
</protein>
<dbReference type="RefSeq" id="WP_307685408.1">
    <property type="nucleotide sequence ID" value="NZ_JAUSRD010000007.1"/>
</dbReference>
<dbReference type="AlphaFoldDB" id="A0AAW8CZC1"/>
<evidence type="ECO:0000313" key="2">
    <source>
        <dbReference type="Proteomes" id="UP001242045"/>
    </source>
</evidence>
<accession>A0AAW8CZC1</accession>